<dbReference type="Pfam" id="PF10294">
    <property type="entry name" value="Methyltransf_16"/>
    <property type="match status" value="1"/>
</dbReference>
<dbReference type="SUPFAM" id="SSF53335">
    <property type="entry name" value="S-adenosyl-L-methionine-dependent methyltransferases"/>
    <property type="match status" value="1"/>
</dbReference>
<dbReference type="PANTHER" id="PTHR23108">
    <property type="entry name" value="METHYLTRANSFERASE-RELATED"/>
    <property type="match status" value="1"/>
</dbReference>
<dbReference type="PANTHER" id="PTHR23108:SF3">
    <property type="entry name" value="METHYLTRANSFERASE FAMILY PROTEIN"/>
    <property type="match status" value="1"/>
</dbReference>
<keyword evidence="2" id="KW-1185">Reference proteome</keyword>
<dbReference type="GO" id="GO:0008276">
    <property type="term" value="F:protein methyltransferase activity"/>
    <property type="evidence" value="ECO:0007669"/>
    <property type="project" value="InterPro"/>
</dbReference>
<dbReference type="InterPro" id="IPR019410">
    <property type="entry name" value="Methyltransf_16"/>
</dbReference>
<sequence length="317" mass="35559">MNRGEKEEEEEIVCLDESFFISDNYQLTTFTFGSQVIELLCLHSASTDFDLTGQLVWPGAMLLNDYLTKHAEMLHGCSILELGSGVGVTGILCSRFCRQLVLTDHNDEVIKIQKKNIELCASSMNPNCCAELATEKLEWGNSDHIDQILQRYSRGFDLILGADIYILQSSVPLLFDTVEKLLRFRGGQCKFILAYVSRAKTMDSLITKQAAQHGMRMVEVTGTRSVVGNLEGVIFEGLKDGNNVDAILRLSSCQNRALTLKELLDLTYKMRVDKNKQEKAHPPYSGLGLKVCSVVYSQEISWKITEKEFLSEILKPA</sequence>
<dbReference type="Gene3D" id="3.40.50.150">
    <property type="entry name" value="Vaccinia Virus protein VP39"/>
    <property type="match status" value="1"/>
</dbReference>
<reference evidence="1 2" key="1">
    <citation type="submission" date="2024-01" db="EMBL/GenBank/DDBJ databases">
        <authorList>
            <person name="Waweru B."/>
        </authorList>
    </citation>
    <scope>NUCLEOTIDE SEQUENCE [LARGE SCALE GENOMIC DNA]</scope>
</reference>
<dbReference type="GO" id="GO:0005634">
    <property type="term" value="C:nucleus"/>
    <property type="evidence" value="ECO:0007669"/>
    <property type="project" value="TreeGrafter"/>
</dbReference>
<accession>A0AAV1R8M1</accession>
<gene>
    <name evidence="1" type="ORF">DCAF_LOCUS8082</name>
</gene>
<proteinExistence type="predicted"/>
<comment type="caution">
    <text evidence="1">The sequence shown here is derived from an EMBL/GenBank/DDBJ whole genome shotgun (WGS) entry which is preliminary data.</text>
</comment>
<organism evidence="1 2">
    <name type="scientific">Dovyalis caffra</name>
    <dbReference type="NCBI Taxonomy" id="77055"/>
    <lineage>
        <taxon>Eukaryota</taxon>
        <taxon>Viridiplantae</taxon>
        <taxon>Streptophyta</taxon>
        <taxon>Embryophyta</taxon>
        <taxon>Tracheophyta</taxon>
        <taxon>Spermatophyta</taxon>
        <taxon>Magnoliopsida</taxon>
        <taxon>eudicotyledons</taxon>
        <taxon>Gunneridae</taxon>
        <taxon>Pentapetalae</taxon>
        <taxon>rosids</taxon>
        <taxon>fabids</taxon>
        <taxon>Malpighiales</taxon>
        <taxon>Salicaceae</taxon>
        <taxon>Flacourtieae</taxon>
        <taxon>Dovyalis</taxon>
    </lineage>
</organism>
<name>A0AAV1R8M1_9ROSI</name>
<protein>
    <submittedName>
        <fullName evidence="1">Uncharacterized protein</fullName>
    </submittedName>
</protein>
<evidence type="ECO:0000313" key="1">
    <source>
        <dbReference type="EMBL" id="CAK7330683.1"/>
    </source>
</evidence>
<dbReference type="InterPro" id="IPR029063">
    <property type="entry name" value="SAM-dependent_MTases_sf"/>
</dbReference>
<dbReference type="InterPro" id="IPR038899">
    <property type="entry name" value="METTL22"/>
</dbReference>
<evidence type="ECO:0000313" key="2">
    <source>
        <dbReference type="Proteomes" id="UP001314170"/>
    </source>
</evidence>
<dbReference type="AlphaFoldDB" id="A0AAV1R8M1"/>
<dbReference type="EMBL" id="CAWUPB010000913">
    <property type="protein sequence ID" value="CAK7330683.1"/>
    <property type="molecule type" value="Genomic_DNA"/>
</dbReference>
<dbReference type="Proteomes" id="UP001314170">
    <property type="component" value="Unassembled WGS sequence"/>
</dbReference>